<keyword evidence="8" id="KW-0067">ATP-binding</keyword>
<dbReference type="GO" id="GO:0016301">
    <property type="term" value="F:kinase activity"/>
    <property type="evidence" value="ECO:0007669"/>
    <property type="project" value="UniProtKB-KW"/>
</dbReference>
<keyword evidence="9" id="KW-0289">Folate biosynthesis</keyword>
<evidence type="ECO:0000256" key="12">
    <source>
        <dbReference type="ARBA" id="ARBA00033413"/>
    </source>
</evidence>
<evidence type="ECO:0000256" key="1">
    <source>
        <dbReference type="ARBA" id="ARBA00005051"/>
    </source>
</evidence>
<comment type="function">
    <text evidence="10">Catalyzes the transfer of pyrophosphate from adenosine triphosphate (ATP) to 6-hydroxymethyl-7,8-dihydropterin, an enzymatic step in folate biosynthesis pathway.</text>
</comment>
<evidence type="ECO:0000256" key="8">
    <source>
        <dbReference type="ARBA" id="ARBA00022840"/>
    </source>
</evidence>
<dbReference type="PANTHER" id="PTHR43071:SF1">
    <property type="entry name" value="2-AMINO-4-HYDROXY-6-HYDROXYMETHYLDIHYDROPTERIDINE PYROPHOSPHOKINASE"/>
    <property type="match status" value="1"/>
</dbReference>
<dbReference type="EMBL" id="AAMO01000003">
    <property type="protein sequence ID" value="EAQ03854.1"/>
    <property type="molecule type" value="Genomic_DNA"/>
</dbReference>
<dbReference type="GO" id="GO:0046656">
    <property type="term" value="P:folic acid biosynthetic process"/>
    <property type="evidence" value="ECO:0007669"/>
    <property type="project" value="UniProtKB-KW"/>
</dbReference>
<evidence type="ECO:0000256" key="2">
    <source>
        <dbReference type="ARBA" id="ARBA00005810"/>
    </source>
</evidence>
<dbReference type="Gene3D" id="3.30.70.560">
    <property type="entry name" value="7,8-Dihydro-6-hydroxymethylpterin-pyrophosphokinase HPPK"/>
    <property type="match status" value="1"/>
</dbReference>
<dbReference type="eggNOG" id="COG0801">
    <property type="taxonomic scope" value="Bacteria"/>
</dbReference>
<accession>A3TW58</accession>
<dbReference type="InterPro" id="IPR035907">
    <property type="entry name" value="Hppk_sf"/>
</dbReference>
<sequence length="195" mass="21539">MWHMTHRYLVAIGGNLPMDGASVGENMQSAIAEVGRRTVRIVAVSRLFRSPAFPPGSGPDFVNGAFALEDDRPPEEILSLLHDVERSHGRERRVRWGPRTLDLDLIAAGAYVVPDVATWRHWQTLPQARQSTESPASLILPHPRLQDRAFVLVPLMDIAPDWRHPVTGLTVAEMHAELTGEARGSVVPLPDPACQ</sequence>
<dbReference type="InterPro" id="IPR000550">
    <property type="entry name" value="Hppk"/>
</dbReference>
<dbReference type="HOGENOM" id="CLU_097916_3_2_5"/>
<evidence type="ECO:0000256" key="3">
    <source>
        <dbReference type="ARBA" id="ARBA00013253"/>
    </source>
</evidence>
<keyword evidence="7 14" id="KW-0418">Kinase</keyword>
<evidence type="ECO:0000259" key="13">
    <source>
        <dbReference type="PROSITE" id="PS00794"/>
    </source>
</evidence>
<evidence type="ECO:0000256" key="7">
    <source>
        <dbReference type="ARBA" id="ARBA00022777"/>
    </source>
</evidence>
<dbReference type="STRING" id="252305.OB2597_11441"/>
<proteinExistence type="inferred from homology"/>
<dbReference type="SUPFAM" id="SSF55083">
    <property type="entry name" value="6-hydroxymethyl-7,8-dihydropterin pyrophosphokinase, HPPK"/>
    <property type="match status" value="1"/>
</dbReference>
<dbReference type="OrthoDB" id="9808041at2"/>
<keyword evidence="6" id="KW-0547">Nucleotide-binding</keyword>
<dbReference type="Pfam" id="PF01288">
    <property type="entry name" value="HPPK"/>
    <property type="match status" value="1"/>
</dbReference>
<gene>
    <name evidence="14" type="ORF">OB2597_11441</name>
</gene>
<protein>
    <recommendedName>
        <fullName evidence="4">2-amino-4-hydroxy-6-hydroxymethyldihydropteridine pyrophosphokinase</fullName>
        <ecNumber evidence="3">2.7.6.3</ecNumber>
    </recommendedName>
    <alternativeName>
        <fullName evidence="11">6-hydroxymethyl-7,8-dihydropterin pyrophosphokinase</fullName>
    </alternativeName>
    <alternativeName>
        <fullName evidence="12">7,8-dihydro-6-hydroxymethylpterin-pyrophosphokinase</fullName>
    </alternativeName>
</protein>
<evidence type="ECO:0000256" key="10">
    <source>
        <dbReference type="ARBA" id="ARBA00029409"/>
    </source>
</evidence>
<evidence type="ECO:0000256" key="5">
    <source>
        <dbReference type="ARBA" id="ARBA00022679"/>
    </source>
</evidence>
<evidence type="ECO:0000313" key="15">
    <source>
        <dbReference type="Proteomes" id="UP000004318"/>
    </source>
</evidence>
<dbReference type="GO" id="GO:0003848">
    <property type="term" value="F:2-amino-4-hydroxy-6-hydroxymethyldihydropteridine diphosphokinase activity"/>
    <property type="evidence" value="ECO:0007669"/>
    <property type="project" value="UniProtKB-EC"/>
</dbReference>
<dbReference type="GO" id="GO:0005524">
    <property type="term" value="F:ATP binding"/>
    <property type="evidence" value="ECO:0007669"/>
    <property type="project" value="UniProtKB-KW"/>
</dbReference>
<evidence type="ECO:0000313" key="14">
    <source>
        <dbReference type="EMBL" id="EAQ03854.1"/>
    </source>
</evidence>
<dbReference type="Proteomes" id="UP000004318">
    <property type="component" value="Unassembled WGS sequence"/>
</dbReference>
<dbReference type="NCBIfam" id="TIGR01498">
    <property type="entry name" value="folK"/>
    <property type="match status" value="1"/>
</dbReference>
<evidence type="ECO:0000256" key="9">
    <source>
        <dbReference type="ARBA" id="ARBA00022909"/>
    </source>
</evidence>
<dbReference type="UniPathway" id="UPA00077">
    <property type="reaction ID" value="UER00155"/>
</dbReference>
<evidence type="ECO:0000256" key="6">
    <source>
        <dbReference type="ARBA" id="ARBA00022741"/>
    </source>
</evidence>
<organism evidence="14 15">
    <name type="scientific">Pseudooceanicola batsensis (strain ATCC BAA-863 / DSM 15984 / KCTC 12145 / HTCC2597)</name>
    <name type="common">Oceanicola batsensis</name>
    <dbReference type="NCBI Taxonomy" id="252305"/>
    <lineage>
        <taxon>Bacteria</taxon>
        <taxon>Pseudomonadati</taxon>
        <taxon>Pseudomonadota</taxon>
        <taxon>Alphaproteobacteria</taxon>
        <taxon>Rhodobacterales</taxon>
        <taxon>Paracoccaceae</taxon>
        <taxon>Pseudooceanicola</taxon>
    </lineage>
</organism>
<comment type="similarity">
    <text evidence="2">Belongs to the HPPK family.</text>
</comment>
<dbReference type="PROSITE" id="PS00794">
    <property type="entry name" value="HPPK"/>
    <property type="match status" value="1"/>
</dbReference>
<comment type="pathway">
    <text evidence="1">Cofactor biosynthesis; tetrahydrofolate biosynthesis; 2-amino-4-hydroxy-6-hydroxymethyl-7,8-dihydropteridine diphosphate from 7,8-dihydroneopterin triphosphate: step 4/4.</text>
</comment>
<dbReference type="GO" id="GO:0046654">
    <property type="term" value="P:tetrahydrofolate biosynthetic process"/>
    <property type="evidence" value="ECO:0007669"/>
    <property type="project" value="UniProtKB-UniPathway"/>
</dbReference>
<feature type="domain" description="7,8-dihydro-6-hydroxymethylpterin-pyrophosphokinase" evidence="13">
    <location>
        <begin position="95"/>
        <end position="106"/>
    </location>
</feature>
<dbReference type="PANTHER" id="PTHR43071">
    <property type="entry name" value="2-AMINO-4-HYDROXY-6-HYDROXYMETHYLDIHYDROPTERIDINE PYROPHOSPHOKINASE"/>
    <property type="match status" value="1"/>
</dbReference>
<dbReference type="CDD" id="cd00483">
    <property type="entry name" value="HPPK"/>
    <property type="match status" value="1"/>
</dbReference>
<reference evidence="14 15" key="1">
    <citation type="journal article" date="2010" name="J. Bacteriol.">
        <title>Genome sequences of Oceanicola granulosus HTCC2516(T) and Oceanicola batsensis HTCC2597(TDelta).</title>
        <authorList>
            <person name="Thrash J.C."/>
            <person name="Cho J.C."/>
            <person name="Vergin K.L."/>
            <person name="Giovannoni S.J."/>
        </authorList>
    </citation>
    <scope>NUCLEOTIDE SEQUENCE [LARGE SCALE GENOMIC DNA]</scope>
    <source>
        <strain evidence="15">ATCC BAA-863 / DSM 15984 / KCTC 12145 / HTCC2597</strain>
    </source>
</reference>
<comment type="caution">
    <text evidence="14">The sequence shown here is derived from an EMBL/GenBank/DDBJ whole genome shotgun (WGS) entry which is preliminary data.</text>
</comment>
<dbReference type="EC" id="2.7.6.3" evidence="3"/>
<keyword evidence="5" id="KW-0808">Transferase</keyword>
<keyword evidence="15" id="KW-1185">Reference proteome</keyword>
<evidence type="ECO:0000256" key="4">
    <source>
        <dbReference type="ARBA" id="ARBA00016218"/>
    </source>
</evidence>
<dbReference type="AlphaFoldDB" id="A3TW58"/>
<evidence type="ECO:0000256" key="11">
    <source>
        <dbReference type="ARBA" id="ARBA00029766"/>
    </source>
</evidence>
<name>A3TW58_PSEBH</name>